<feature type="signal peptide" evidence="1">
    <location>
        <begin position="1"/>
        <end position="19"/>
    </location>
</feature>
<keyword evidence="4" id="KW-1185">Reference proteome</keyword>
<dbReference type="RefSeq" id="WP_066965759.1">
    <property type="nucleotide sequence ID" value="NZ_CP023449.1"/>
</dbReference>
<name>A0A2A4G235_9SPHN</name>
<dbReference type="AlphaFoldDB" id="A0A2A4G235"/>
<dbReference type="OrthoDB" id="9798693at2"/>
<dbReference type="KEGG" id="rdi:CMV14_21805"/>
<feature type="chain" id="PRO_5012381664" description="Phytase-like domain-containing protein" evidence="1">
    <location>
        <begin position="20"/>
        <end position="316"/>
    </location>
</feature>
<dbReference type="InterPro" id="IPR014567">
    <property type="entry name" value="UCP031900"/>
</dbReference>
<dbReference type="PIRSF" id="PIRSF031900">
    <property type="entry name" value="UCP031900"/>
    <property type="match status" value="1"/>
</dbReference>
<organism evidence="3 4">
    <name type="scientific">Rhizorhabdus dicambivorans</name>
    <dbReference type="NCBI Taxonomy" id="1850238"/>
    <lineage>
        <taxon>Bacteria</taxon>
        <taxon>Pseudomonadati</taxon>
        <taxon>Pseudomonadota</taxon>
        <taxon>Alphaproteobacteria</taxon>
        <taxon>Sphingomonadales</taxon>
        <taxon>Sphingomonadaceae</taxon>
        <taxon>Rhizorhabdus</taxon>
    </lineage>
</organism>
<reference evidence="3 4" key="1">
    <citation type="submission" date="2017-09" db="EMBL/GenBank/DDBJ databases">
        <title>The Catabolism of 3,6-Dichlorosalicylic acid is Initiated by the Cytochrome P450 Monooxygenase DsmABC in Rhizorhabdus dicambivorans Ndbn-20.</title>
        <authorList>
            <person name="Na L."/>
        </authorList>
    </citation>
    <scope>NUCLEOTIDE SEQUENCE [LARGE SCALE GENOMIC DNA]</scope>
    <source>
        <strain evidence="3 4">Ndbn-20m</strain>
    </source>
</reference>
<proteinExistence type="predicted"/>
<evidence type="ECO:0000313" key="3">
    <source>
        <dbReference type="EMBL" id="PCE43790.1"/>
    </source>
</evidence>
<keyword evidence="1" id="KW-0732">Signal</keyword>
<sequence>MKKALAALLFCLVPSSAGFPQGDVRVMATPIPIDPADPAHRQFGRLRYLAGWQLDSRQRDFGGYSALWVQGDQFLALADNGHYLRFRMASPGVIDQARFAELPAFPAYDNRKGDRDSESMTVGPNGDIWVGFEFRNTILRYAPGFAMLHSIGWPPAMRKWSQNSGPEAMVRLEGGRFVVLSEGNAVAPHVHDALMFPGDPTSARNPPFHFGYRPPRGYAPTDAAQLPDGRLIVLHRRFGVWDGFSAALSIVEPADMKPGATVTGEQIAELKPPLNIDNMEGISVTREGEKTILWLISDDNQVPIERTLLLKFELQQ</sequence>
<dbReference type="EMBL" id="NWUF01000002">
    <property type="protein sequence ID" value="PCE43790.1"/>
    <property type="molecule type" value="Genomic_DNA"/>
</dbReference>
<comment type="caution">
    <text evidence="3">The sequence shown here is derived from an EMBL/GenBank/DDBJ whole genome shotgun (WGS) entry which is preliminary data.</text>
</comment>
<accession>A0A2A4G235</accession>
<evidence type="ECO:0000256" key="1">
    <source>
        <dbReference type="SAM" id="SignalP"/>
    </source>
</evidence>
<dbReference type="Pfam" id="PF13449">
    <property type="entry name" value="Phytase-like"/>
    <property type="match status" value="1"/>
</dbReference>
<gene>
    <name evidence="3" type="ORF">COO09_02340</name>
</gene>
<evidence type="ECO:0000259" key="2">
    <source>
        <dbReference type="Pfam" id="PF13449"/>
    </source>
</evidence>
<protein>
    <recommendedName>
        <fullName evidence="2">Phytase-like domain-containing protein</fullName>
    </recommendedName>
</protein>
<dbReference type="Proteomes" id="UP000218934">
    <property type="component" value="Unassembled WGS sequence"/>
</dbReference>
<dbReference type="InterPro" id="IPR027372">
    <property type="entry name" value="Phytase-like_dom"/>
</dbReference>
<feature type="domain" description="Phytase-like" evidence="2">
    <location>
        <begin position="60"/>
        <end position="300"/>
    </location>
</feature>
<dbReference type="SUPFAM" id="SSF63829">
    <property type="entry name" value="Calcium-dependent phosphotriesterase"/>
    <property type="match status" value="1"/>
</dbReference>
<evidence type="ECO:0000313" key="4">
    <source>
        <dbReference type="Proteomes" id="UP000218934"/>
    </source>
</evidence>